<dbReference type="EMBL" id="JABWDY010004293">
    <property type="protein sequence ID" value="KAF5205282.1"/>
    <property type="molecule type" value="Genomic_DNA"/>
</dbReference>
<evidence type="ECO:0000313" key="2">
    <source>
        <dbReference type="Proteomes" id="UP000554482"/>
    </source>
</evidence>
<dbReference type="AlphaFoldDB" id="A0A7J6XA51"/>
<organism evidence="1 2">
    <name type="scientific">Thalictrum thalictroides</name>
    <name type="common">Rue-anemone</name>
    <name type="synonym">Anemone thalictroides</name>
    <dbReference type="NCBI Taxonomy" id="46969"/>
    <lineage>
        <taxon>Eukaryota</taxon>
        <taxon>Viridiplantae</taxon>
        <taxon>Streptophyta</taxon>
        <taxon>Embryophyta</taxon>
        <taxon>Tracheophyta</taxon>
        <taxon>Spermatophyta</taxon>
        <taxon>Magnoliopsida</taxon>
        <taxon>Ranunculales</taxon>
        <taxon>Ranunculaceae</taxon>
        <taxon>Thalictroideae</taxon>
        <taxon>Thalictrum</taxon>
    </lineage>
</organism>
<gene>
    <name evidence="1" type="ORF">FRX31_005131</name>
</gene>
<proteinExistence type="predicted"/>
<evidence type="ECO:0000313" key="1">
    <source>
        <dbReference type="EMBL" id="KAF5205282.1"/>
    </source>
</evidence>
<reference evidence="1 2" key="1">
    <citation type="submission" date="2020-06" db="EMBL/GenBank/DDBJ databases">
        <title>Transcriptomic and genomic resources for Thalictrum thalictroides and T. hernandezii: Facilitating candidate gene discovery in an emerging model plant lineage.</title>
        <authorList>
            <person name="Arias T."/>
            <person name="Riano-Pachon D.M."/>
            <person name="Di Stilio V.S."/>
        </authorList>
    </citation>
    <scope>NUCLEOTIDE SEQUENCE [LARGE SCALE GENOMIC DNA]</scope>
    <source>
        <strain evidence="2">cv. WT478/WT964</strain>
        <tissue evidence="1">Leaves</tissue>
    </source>
</reference>
<name>A0A7J6XA51_THATH</name>
<protein>
    <submittedName>
        <fullName evidence="1">Uncharacterized protein</fullName>
    </submittedName>
</protein>
<sequence>MLKEHHHLDDNRPQEDLWDHTIIHLKCKPTSAIRFLANKPLLYWFFEGYLTFYSPENGYMLKSNYPLPPDVDFSLTCDFELKYHIENLLSLQSFVPSHPSQAGTKKKRLVVEVKSVTSL</sequence>
<keyword evidence="2" id="KW-1185">Reference proteome</keyword>
<dbReference type="Proteomes" id="UP000554482">
    <property type="component" value="Unassembled WGS sequence"/>
</dbReference>
<accession>A0A7J6XA51</accession>
<comment type="caution">
    <text evidence="1">The sequence shown here is derived from an EMBL/GenBank/DDBJ whole genome shotgun (WGS) entry which is preliminary data.</text>
</comment>